<dbReference type="GO" id="GO:0005737">
    <property type="term" value="C:cytoplasm"/>
    <property type="evidence" value="ECO:0007669"/>
    <property type="project" value="UniProtKB-ARBA"/>
</dbReference>
<evidence type="ECO:0000256" key="2">
    <source>
        <dbReference type="ARBA" id="ARBA00022553"/>
    </source>
</evidence>
<dbReference type="AlphaFoldDB" id="A0A8B6ESW2"/>
<accession>A0A8B6ESW2</accession>
<evidence type="ECO:0000256" key="5">
    <source>
        <dbReference type="ARBA" id="ARBA00022859"/>
    </source>
</evidence>
<dbReference type="EMBL" id="UYJE01005648">
    <property type="protein sequence ID" value="VDI39063.1"/>
    <property type="molecule type" value="Genomic_DNA"/>
</dbReference>
<keyword evidence="2" id="KW-0597">Phosphoprotein</keyword>
<evidence type="ECO:0000313" key="8">
    <source>
        <dbReference type="Proteomes" id="UP000596742"/>
    </source>
</evidence>
<dbReference type="GO" id="GO:0045087">
    <property type="term" value="P:innate immune response"/>
    <property type="evidence" value="ECO:0007669"/>
    <property type="project" value="UniProtKB-KW"/>
</dbReference>
<evidence type="ECO:0000259" key="6">
    <source>
        <dbReference type="Pfam" id="PF16739"/>
    </source>
</evidence>
<keyword evidence="8" id="KW-1185">Reference proteome</keyword>
<evidence type="ECO:0000256" key="3">
    <source>
        <dbReference type="ARBA" id="ARBA00022588"/>
    </source>
</evidence>
<reference evidence="7" key="1">
    <citation type="submission" date="2018-11" db="EMBL/GenBank/DDBJ databases">
        <authorList>
            <person name="Alioto T."/>
            <person name="Alioto T."/>
        </authorList>
    </citation>
    <scope>NUCLEOTIDE SEQUENCE</scope>
</reference>
<keyword evidence="4" id="KW-0832">Ubl conjugation</keyword>
<proteinExistence type="predicted"/>
<dbReference type="InterPro" id="IPR031964">
    <property type="entry name" value="CARD_dom"/>
</dbReference>
<organism evidence="7 8">
    <name type="scientific">Mytilus galloprovincialis</name>
    <name type="common">Mediterranean mussel</name>
    <dbReference type="NCBI Taxonomy" id="29158"/>
    <lineage>
        <taxon>Eukaryota</taxon>
        <taxon>Metazoa</taxon>
        <taxon>Spiralia</taxon>
        <taxon>Lophotrochozoa</taxon>
        <taxon>Mollusca</taxon>
        <taxon>Bivalvia</taxon>
        <taxon>Autobranchia</taxon>
        <taxon>Pteriomorphia</taxon>
        <taxon>Mytilida</taxon>
        <taxon>Mytiloidea</taxon>
        <taxon>Mytilidae</taxon>
        <taxon>Mytilinae</taxon>
        <taxon>Mytilus</taxon>
    </lineage>
</organism>
<dbReference type="Pfam" id="PF16739">
    <property type="entry name" value="CARD_2"/>
    <property type="match status" value="1"/>
</dbReference>
<evidence type="ECO:0000256" key="4">
    <source>
        <dbReference type="ARBA" id="ARBA00022843"/>
    </source>
</evidence>
<evidence type="ECO:0000313" key="7">
    <source>
        <dbReference type="EMBL" id="VDI39063.1"/>
    </source>
</evidence>
<sequence>MTSSRKLKDNGSEEILHGCENSINPKQNKDTLADIFRKLKAKWSEEMIHGCENSVNPKPNHDTQELQDSLQCRILFLQQDFVTFLNPEDFIKDIRRLDDCLIRKISETLKASRELAVTYLLEHIVENSSMCLNFIFVLKAKGYREIIDSINNVYPEKGTKFCQQYFEFIINFLNGGLIDVLDTLTICRYLYGIGCLELSDMDHIVYVNSTRGRTAACQKLIITVRRKRANWALLMVDAIKAIQEYNKVKIDTSLTQEDLERTGLRLQNDSECDSLTPIRQEDHNLQDNLQRRVLSIQQDFIKFLKPSDVMSDIQGLDECRYEEILVTEKTSREQAVKDLFNSILKNSDLLPKFVCALEARGYRRFIDSINDIYPEKGHMFCQEYFEFMMNLLKGELADVLETWEICRYLYGIGCLQLSDKESIEAVHLKTGRASACQELIITVRRKRADWALLMVDAIKATQEYVKVKLDPSSTQG</sequence>
<dbReference type="Gene3D" id="1.10.533.10">
    <property type="entry name" value="Death Domain, Fas"/>
    <property type="match status" value="3"/>
</dbReference>
<keyword evidence="1" id="KW-1017">Isopeptide bond</keyword>
<dbReference type="InterPro" id="IPR011029">
    <property type="entry name" value="DEATH-like_dom_sf"/>
</dbReference>
<dbReference type="Proteomes" id="UP000596742">
    <property type="component" value="Unassembled WGS sequence"/>
</dbReference>
<keyword evidence="5" id="KW-0391">Immunity</keyword>
<feature type="domain" description="Caspase recruitment" evidence="6">
    <location>
        <begin position="388"/>
        <end position="462"/>
    </location>
</feature>
<evidence type="ECO:0000256" key="1">
    <source>
        <dbReference type="ARBA" id="ARBA00022499"/>
    </source>
</evidence>
<comment type="caution">
    <text evidence="7">The sequence shown here is derived from an EMBL/GenBank/DDBJ whole genome shotgun (WGS) entry which is preliminary data.</text>
</comment>
<gene>
    <name evidence="7" type="ORF">MGAL_10B083071</name>
</gene>
<keyword evidence="3" id="KW-0399">Innate immunity</keyword>
<protein>
    <recommendedName>
        <fullName evidence="6">Caspase recruitment domain-containing protein</fullName>
    </recommendedName>
</protein>
<name>A0A8B6ESW2_MYTGA</name>
<dbReference type="OrthoDB" id="6177392at2759"/>